<protein>
    <submittedName>
        <fullName evidence="1">Uncharacterized protein</fullName>
    </submittedName>
</protein>
<sequence length="67" mass="7455">MLSFGRGGVLFTLSESFSDSISDGSKYLRRWIGRGEDASELQPRAIARSDPKFREDKELVGFLGFAP</sequence>
<proteinExistence type="predicted"/>
<dbReference type="Proteomes" id="UP001187192">
    <property type="component" value="Unassembled WGS sequence"/>
</dbReference>
<keyword evidence="2" id="KW-1185">Reference proteome</keyword>
<evidence type="ECO:0000313" key="2">
    <source>
        <dbReference type="Proteomes" id="UP001187192"/>
    </source>
</evidence>
<dbReference type="EMBL" id="BTGU01000028">
    <property type="protein sequence ID" value="GMN48588.1"/>
    <property type="molecule type" value="Genomic_DNA"/>
</dbReference>
<accession>A0AA88A5P9</accession>
<name>A0AA88A5P9_FICCA</name>
<comment type="caution">
    <text evidence="1">The sequence shown here is derived from an EMBL/GenBank/DDBJ whole genome shotgun (WGS) entry which is preliminary data.</text>
</comment>
<reference evidence="1" key="1">
    <citation type="submission" date="2023-07" db="EMBL/GenBank/DDBJ databases">
        <title>draft genome sequence of fig (Ficus carica).</title>
        <authorList>
            <person name="Takahashi T."/>
            <person name="Nishimura K."/>
        </authorList>
    </citation>
    <scope>NUCLEOTIDE SEQUENCE</scope>
</reference>
<gene>
    <name evidence="1" type="ORF">TIFTF001_017748</name>
</gene>
<dbReference type="AlphaFoldDB" id="A0AA88A5P9"/>
<organism evidence="1 2">
    <name type="scientific">Ficus carica</name>
    <name type="common">Common fig</name>
    <dbReference type="NCBI Taxonomy" id="3494"/>
    <lineage>
        <taxon>Eukaryota</taxon>
        <taxon>Viridiplantae</taxon>
        <taxon>Streptophyta</taxon>
        <taxon>Embryophyta</taxon>
        <taxon>Tracheophyta</taxon>
        <taxon>Spermatophyta</taxon>
        <taxon>Magnoliopsida</taxon>
        <taxon>eudicotyledons</taxon>
        <taxon>Gunneridae</taxon>
        <taxon>Pentapetalae</taxon>
        <taxon>rosids</taxon>
        <taxon>fabids</taxon>
        <taxon>Rosales</taxon>
        <taxon>Moraceae</taxon>
        <taxon>Ficeae</taxon>
        <taxon>Ficus</taxon>
    </lineage>
</organism>
<evidence type="ECO:0000313" key="1">
    <source>
        <dbReference type="EMBL" id="GMN48588.1"/>
    </source>
</evidence>